<dbReference type="SUPFAM" id="SSF53098">
    <property type="entry name" value="Ribonuclease H-like"/>
    <property type="match status" value="1"/>
</dbReference>
<dbReference type="AlphaFoldDB" id="A0A016TMV3"/>
<dbReference type="PANTHER" id="PTHR37984:SF5">
    <property type="entry name" value="PROTEIN NYNRIN-LIKE"/>
    <property type="match status" value="1"/>
</dbReference>
<dbReference type="Gene3D" id="3.30.420.10">
    <property type="entry name" value="Ribonuclease H-like superfamily/Ribonuclease H"/>
    <property type="match status" value="1"/>
</dbReference>
<evidence type="ECO:0008006" key="3">
    <source>
        <dbReference type="Google" id="ProtNLM"/>
    </source>
</evidence>
<dbReference type="Proteomes" id="UP000024635">
    <property type="component" value="Unassembled WGS sequence"/>
</dbReference>
<gene>
    <name evidence="1" type="primary">Acey_s0090.g2376</name>
    <name evidence="1" type="ORF">Y032_0090g2376</name>
</gene>
<name>A0A016TMV3_9BILA</name>
<keyword evidence="2" id="KW-1185">Reference proteome</keyword>
<organism evidence="1 2">
    <name type="scientific">Ancylostoma ceylanicum</name>
    <dbReference type="NCBI Taxonomy" id="53326"/>
    <lineage>
        <taxon>Eukaryota</taxon>
        <taxon>Metazoa</taxon>
        <taxon>Ecdysozoa</taxon>
        <taxon>Nematoda</taxon>
        <taxon>Chromadorea</taxon>
        <taxon>Rhabditida</taxon>
        <taxon>Rhabditina</taxon>
        <taxon>Rhabditomorpha</taxon>
        <taxon>Strongyloidea</taxon>
        <taxon>Ancylostomatidae</taxon>
        <taxon>Ancylostomatinae</taxon>
        <taxon>Ancylostoma</taxon>
    </lineage>
</organism>
<proteinExistence type="predicted"/>
<protein>
    <recommendedName>
        <fullName evidence="3">Integrase catalytic domain-containing protein</fullName>
    </recommendedName>
</protein>
<reference evidence="2" key="1">
    <citation type="journal article" date="2015" name="Nat. Genet.">
        <title>The genome and transcriptome of the zoonotic hookworm Ancylostoma ceylanicum identify infection-specific gene families.</title>
        <authorList>
            <person name="Schwarz E.M."/>
            <person name="Hu Y."/>
            <person name="Antoshechkin I."/>
            <person name="Miller M.M."/>
            <person name="Sternberg P.W."/>
            <person name="Aroian R.V."/>
        </authorList>
    </citation>
    <scope>NUCLEOTIDE SEQUENCE</scope>
    <source>
        <strain evidence="2">HY135</strain>
    </source>
</reference>
<evidence type="ECO:0000313" key="1">
    <source>
        <dbReference type="EMBL" id="EYC04030.1"/>
    </source>
</evidence>
<accession>A0A016TMV3</accession>
<dbReference type="InterPro" id="IPR050951">
    <property type="entry name" value="Retrovirus_Pol_polyprotein"/>
</dbReference>
<comment type="caution">
    <text evidence="1">The sequence shown here is derived from an EMBL/GenBank/DDBJ whole genome shotgun (WGS) entry which is preliminary data.</text>
</comment>
<evidence type="ECO:0000313" key="2">
    <source>
        <dbReference type="Proteomes" id="UP000024635"/>
    </source>
</evidence>
<dbReference type="STRING" id="53326.A0A016TMV3"/>
<dbReference type="OrthoDB" id="5832102at2759"/>
<sequence length="79" mass="8686">MGANTRRLPRPTTTYYKAVGDAMSKWPEIFKLNNIKAGTTVKLLKELFARYGNPKTLVSGNGTQFTSDKGRILGGRGHS</sequence>
<dbReference type="InterPro" id="IPR036397">
    <property type="entry name" value="RNaseH_sf"/>
</dbReference>
<dbReference type="PANTHER" id="PTHR37984">
    <property type="entry name" value="PROTEIN CBG26694"/>
    <property type="match status" value="1"/>
</dbReference>
<dbReference type="InterPro" id="IPR012337">
    <property type="entry name" value="RNaseH-like_sf"/>
</dbReference>
<dbReference type="EMBL" id="JARK01001426">
    <property type="protein sequence ID" value="EYC04030.1"/>
    <property type="molecule type" value="Genomic_DNA"/>
</dbReference>
<dbReference type="GO" id="GO:0003676">
    <property type="term" value="F:nucleic acid binding"/>
    <property type="evidence" value="ECO:0007669"/>
    <property type="project" value="InterPro"/>
</dbReference>